<dbReference type="GO" id="GO:0008237">
    <property type="term" value="F:metallopeptidase activity"/>
    <property type="evidence" value="ECO:0007669"/>
    <property type="project" value="UniProtKB-KW"/>
</dbReference>
<dbReference type="GO" id="GO:0046872">
    <property type="term" value="F:metal ion binding"/>
    <property type="evidence" value="ECO:0007669"/>
    <property type="project" value="UniProtKB-KW"/>
</dbReference>
<evidence type="ECO:0000256" key="1">
    <source>
        <dbReference type="ARBA" id="ARBA00008721"/>
    </source>
</evidence>
<keyword evidence="5" id="KW-0378">Hydrolase</keyword>
<dbReference type="Proteomes" id="UP000317422">
    <property type="component" value="Unassembled WGS sequence"/>
</dbReference>
<dbReference type="GO" id="GO:0006508">
    <property type="term" value="P:proteolysis"/>
    <property type="evidence" value="ECO:0007669"/>
    <property type="project" value="UniProtKB-KW"/>
</dbReference>
<dbReference type="OrthoDB" id="6278496at2"/>
<dbReference type="PANTHER" id="PTHR47466">
    <property type="match status" value="1"/>
</dbReference>
<keyword evidence="12" id="KW-1185">Reference proteome</keyword>
<dbReference type="PANTHER" id="PTHR47466:SF1">
    <property type="entry name" value="METALLOPROTEASE MEP1 (AFU_ORTHOLOGUE AFUA_1G07730)-RELATED"/>
    <property type="match status" value="1"/>
</dbReference>
<evidence type="ECO:0000256" key="4">
    <source>
        <dbReference type="ARBA" id="ARBA00022729"/>
    </source>
</evidence>
<evidence type="ECO:0000256" key="8">
    <source>
        <dbReference type="ARBA" id="ARBA00023157"/>
    </source>
</evidence>
<dbReference type="Pfam" id="PF05572">
    <property type="entry name" value="Peptidase_M43"/>
    <property type="match status" value="1"/>
</dbReference>
<evidence type="ECO:0000256" key="9">
    <source>
        <dbReference type="SAM" id="MobiDB-lite"/>
    </source>
</evidence>
<dbReference type="InterPro" id="IPR008754">
    <property type="entry name" value="Peptidase_M43"/>
</dbReference>
<accession>A0A543NG43</accession>
<comment type="similarity">
    <text evidence="1">Belongs to the peptidase M43B family.</text>
</comment>
<evidence type="ECO:0000313" key="11">
    <source>
        <dbReference type="EMBL" id="TQN30809.1"/>
    </source>
</evidence>
<evidence type="ECO:0000256" key="6">
    <source>
        <dbReference type="ARBA" id="ARBA00022833"/>
    </source>
</evidence>
<evidence type="ECO:0000313" key="12">
    <source>
        <dbReference type="Proteomes" id="UP000317422"/>
    </source>
</evidence>
<proteinExistence type="inferred from homology"/>
<evidence type="ECO:0000256" key="3">
    <source>
        <dbReference type="ARBA" id="ARBA00022723"/>
    </source>
</evidence>
<evidence type="ECO:0000256" key="7">
    <source>
        <dbReference type="ARBA" id="ARBA00023049"/>
    </source>
</evidence>
<keyword evidence="7" id="KW-0482">Metalloprotease</keyword>
<comment type="caution">
    <text evidence="11">The sequence shown here is derived from an EMBL/GenBank/DDBJ whole genome shotgun (WGS) entry which is preliminary data.</text>
</comment>
<dbReference type="RefSeq" id="WP_141922030.1">
    <property type="nucleotide sequence ID" value="NZ_VFQC01000001.1"/>
</dbReference>
<keyword evidence="3" id="KW-0479">Metal-binding</keyword>
<feature type="region of interest" description="Disordered" evidence="9">
    <location>
        <begin position="34"/>
        <end position="65"/>
    </location>
</feature>
<gene>
    <name evidence="11" type="ORF">FHX37_0693</name>
</gene>
<dbReference type="Gene3D" id="3.40.390.10">
    <property type="entry name" value="Collagenase (Catalytic Domain)"/>
    <property type="match status" value="1"/>
</dbReference>
<keyword evidence="4" id="KW-0732">Signal</keyword>
<evidence type="ECO:0000256" key="5">
    <source>
        <dbReference type="ARBA" id="ARBA00022801"/>
    </source>
</evidence>
<dbReference type="EMBL" id="VFQC01000001">
    <property type="protein sequence ID" value="TQN30809.1"/>
    <property type="molecule type" value="Genomic_DNA"/>
</dbReference>
<keyword evidence="2" id="KW-0645">Protease</keyword>
<keyword evidence="8" id="KW-1015">Disulfide bond</keyword>
<feature type="domain" description="Peptidase M43 pregnancy-associated plasma-A" evidence="10">
    <location>
        <begin position="190"/>
        <end position="307"/>
    </location>
</feature>
<dbReference type="InterPro" id="IPR024079">
    <property type="entry name" value="MetalloPept_cat_dom_sf"/>
</dbReference>
<sequence length="314" mass="33685">MLDGARERGGSGIRRRYVHGLAALLALLALTAPPEPPVESAETPCAPAGRSDSATGPSPHAADTLDPQRAAEFERRLRARSLPQGAGNPASGLTVVPVAVHVISAEDGSGDLDRATVGAQLELMNTAYSGGRGGADTGFRFRLVDVTRTQREAWFTNLTARSETVTGELRTGGPETLNLYTANLGGDVLGHATFPQEYAENATADGVMVDYRTMPGQGWERFGRGMTAVHEVGHWMGLFHTFQNGCSAPGDYVDDTPYEREPARGCPAERDTCPDRRGKDPVTNIMNYSDDACLTHFTPGQGERMAQHWSAFRA</sequence>
<dbReference type="CDD" id="cd04275">
    <property type="entry name" value="ZnMc_pappalysin_like"/>
    <property type="match status" value="1"/>
</dbReference>
<protein>
    <submittedName>
        <fullName evidence="11">Pregnancy-associated plasma protein-A</fullName>
    </submittedName>
</protein>
<evidence type="ECO:0000256" key="2">
    <source>
        <dbReference type="ARBA" id="ARBA00022670"/>
    </source>
</evidence>
<dbReference type="AlphaFoldDB" id="A0A543NG43"/>
<evidence type="ECO:0000259" key="10">
    <source>
        <dbReference type="Pfam" id="PF05572"/>
    </source>
</evidence>
<reference evidence="11 12" key="1">
    <citation type="submission" date="2019-06" db="EMBL/GenBank/DDBJ databases">
        <title>Sequencing the genomes of 1000 actinobacteria strains.</title>
        <authorList>
            <person name="Klenk H.-P."/>
        </authorList>
    </citation>
    <scope>NUCLEOTIDE SEQUENCE [LARGE SCALE GENOMIC DNA]</scope>
    <source>
        <strain evidence="11 12">DSM 45015</strain>
    </source>
</reference>
<keyword evidence="6" id="KW-0862">Zinc</keyword>
<dbReference type="SUPFAM" id="SSF55486">
    <property type="entry name" value="Metalloproteases ('zincins'), catalytic domain"/>
    <property type="match status" value="1"/>
</dbReference>
<name>A0A543NG43_9ACTN</name>
<organism evidence="11 12">
    <name type="scientific">Haloactinospora alba</name>
    <dbReference type="NCBI Taxonomy" id="405555"/>
    <lineage>
        <taxon>Bacteria</taxon>
        <taxon>Bacillati</taxon>
        <taxon>Actinomycetota</taxon>
        <taxon>Actinomycetes</taxon>
        <taxon>Streptosporangiales</taxon>
        <taxon>Nocardiopsidaceae</taxon>
        <taxon>Haloactinospora</taxon>
    </lineage>
</organism>